<feature type="compositionally biased region" description="Polar residues" evidence="10">
    <location>
        <begin position="298"/>
        <end position="318"/>
    </location>
</feature>
<feature type="region of interest" description="Disordered" evidence="10">
    <location>
        <begin position="290"/>
        <end position="333"/>
    </location>
</feature>
<feature type="compositionally biased region" description="Basic and acidic residues" evidence="10">
    <location>
        <begin position="1"/>
        <end position="10"/>
    </location>
</feature>
<feature type="compositionally biased region" description="Basic and acidic residues" evidence="10">
    <location>
        <begin position="159"/>
        <end position="173"/>
    </location>
</feature>
<feature type="region of interest" description="Disordered" evidence="10">
    <location>
        <begin position="157"/>
        <end position="188"/>
    </location>
</feature>
<feature type="compositionally biased region" description="Basic residues" evidence="10">
    <location>
        <begin position="427"/>
        <end position="439"/>
    </location>
</feature>
<dbReference type="SUPFAM" id="SSF51182">
    <property type="entry name" value="RmlC-like cupins"/>
    <property type="match status" value="1"/>
</dbReference>
<feature type="domain" description="Mif2/CENP-C cupin" evidence="11">
    <location>
        <begin position="495"/>
        <end position="577"/>
    </location>
</feature>
<keyword evidence="4" id="KW-0539">Nucleus</keyword>
<evidence type="ECO:0000256" key="4">
    <source>
        <dbReference type="ARBA" id="ARBA00023242"/>
    </source>
</evidence>
<feature type="compositionally biased region" description="Basic residues" evidence="10">
    <location>
        <begin position="174"/>
        <end position="184"/>
    </location>
</feature>
<dbReference type="Pfam" id="PF11699">
    <property type="entry name" value="CENP-C_C"/>
    <property type="match status" value="1"/>
</dbReference>
<dbReference type="GO" id="GO:0051315">
    <property type="term" value="P:attachment of mitotic spindle microtubules to kinetochore"/>
    <property type="evidence" value="ECO:0007669"/>
    <property type="project" value="TreeGrafter"/>
</dbReference>
<evidence type="ECO:0000256" key="7">
    <source>
        <dbReference type="ARBA" id="ARBA00068530"/>
    </source>
</evidence>
<evidence type="ECO:0000313" key="12">
    <source>
        <dbReference type="EMBL" id="NWJ01280.1"/>
    </source>
</evidence>
<sequence length="579" mass="66085">SEKQKTESKKEKNRKVQSAAPDKQQMPDLDVKVQPDFRSTSESETPSLDKKRKVLKSQRQISTDMEKTKKKALRQDCPKQRRGASWKPEDKELSGLDKNTSDAEQCKKRVMPSEDLSILLAGDQQELQPKKSFKSSNYKQSNLRTWHLVHKKQSVKQKFSKDTVSKKLAESTRKKMKASGKKSSSRGLVLPAVESSESKLGEEGLERESMYVNEVFSSPLHLKLQNSKIQNLANSEKQKNVLCSLESLGGASNKTPVKAKELLQNPTATVQNSEKKSSAKVIKKKPEKIHHKAHKNVHSNSNDIEPQNMTESESSSMQDEVEKNPMLSNKKSNKRKCNMQLESQNFFFLNAFSDSSEDVDYQINDLLSNKRARHKIVMPTNTPNVRRTKRIRLRPLEYWRGERVNYTVRPSGLVISGIVCPETEPRRKIKQKKPSHKPKRDQTRSEVAVNLDQTLADISKPTVVLDPKTNMEVLLECIDAGKRDSCFFQDESIEIYKNLNTSDFALGKLVLKPLKEKGYQFVHMDTMAFHILQGKIILTLHKTSYYLTTGDFFYVPAGNGYNVRNILNEESILLFTQLK</sequence>
<feature type="region of interest" description="Disordered" evidence="10">
    <location>
        <begin position="1"/>
        <end position="105"/>
    </location>
</feature>
<dbReference type="InterPro" id="IPR025974">
    <property type="entry name" value="Mif2/CENP-C_cupin"/>
</dbReference>
<gene>
    <name evidence="12" type="primary">Cenpc</name>
    <name evidence="12" type="ORF">CRYUND_R10144</name>
</gene>
<comment type="similarity">
    <text evidence="2">Belongs to the CENP-C/MIF2 family.</text>
</comment>
<dbReference type="Proteomes" id="UP000534426">
    <property type="component" value="Unassembled WGS sequence"/>
</dbReference>
<comment type="function">
    <text evidence="5">Component of the CENPA-NAC (nucleosome-associated) complex, a complex that plays a central role in assembly of kinetochore proteins, mitotic progression and chromosome segregation. The CENPA-NAC complex recruits the CENPA-CAD (nucleosome distal) complex and may be involved in incorporation of newly synthesized CENPA into centromeres. CENPC recruits DNA methylation and DNMT3B to both centromeric and pericentromeric satellite repeats and regulates the histone code in these regions.</text>
</comment>
<evidence type="ECO:0000259" key="11">
    <source>
        <dbReference type="Pfam" id="PF11699"/>
    </source>
</evidence>
<accession>A0A7K4LAF8</accession>
<evidence type="ECO:0000256" key="5">
    <source>
        <dbReference type="ARBA" id="ARBA00053516"/>
    </source>
</evidence>
<dbReference type="InterPro" id="IPR011051">
    <property type="entry name" value="RmlC_Cupin_sf"/>
</dbReference>
<dbReference type="GO" id="GO:0005634">
    <property type="term" value="C:nucleus"/>
    <property type="evidence" value="ECO:0007669"/>
    <property type="project" value="UniProtKB-SubCell"/>
</dbReference>
<dbReference type="AlphaFoldDB" id="A0A7K4LAF8"/>
<dbReference type="GO" id="GO:0005721">
    <property type="term" value="C:pericentric heterochromatin"/>
    <property type="evidence" value="ECO:0007669"/>
    <property type="project" value="UniProtKB-ARBA"/>
</dbReference>
<evidence type="ECO:0000256" key="8">
    <source>
        <dbReference type="ARBA" id="ARBA00082151"/>
    </source>
</evidence>
<comment type="subunit">
    <text evidence="6">Oligomer. Component of the CENPA-NAC complex, at least composed of CENPA, CENPC, CENPH, CENPM, CENPN, CENPT and CENPU. The CENPA-NAC complex interacts with the CENPA-CAD complex, composed of CENPI, CENPK, CENPL, CENPO, CENPP, CENPQ, CENPR and CENPS. Binds to DAXX. Interacts with DNMT3B. Interacts directly with CENPA. Identified in a centromere complex containing histones H2A, H2B and H4, and at least CENPA, CENPB, CENPC, CENPT, CENPN, HJURP, SUPT16H, SSRP1 and RSF1. Interacts with MEIKIN.</text>
</comment>
<dbReference type="GO" id="GO:0051455">
    <property type="term" value="P:spindle attachment to meiosis I kinetochore"/>
    <property type="evidence" value="ECO:0007669"/>
    <property type="project" value="TreeGrafter"/>
</dbReference>
<dbReference type="EMBL" id="VWPW01007335">
    <property type="protein sequence ID" value="NWJ01280.1"/>
    <property type="molecule type" value="Genomic_DNA"/>
</dbReference>
<evidence type="ECO:0000256" key="1">
    <source>
        <dbReference type="ARBA" id="ARBA00004123"/>
    </source>
</evidence>
<keyword evidence="13" id="KW-1185">Reference proteome</keyword>
<feature type="compositionally biased region" description="Basic and acidic residues" evidence="10">
    <location>
        <begin position="87"/>
        <end position="105"/>
    </location>
</feature>
<dbReference type="GO" id="GO:0051382">
    <property type="term" value="P:kinetochore assembly"/>
    <property type="evidence" value="ECO:0007669"/>
    <property type="project" value="InterPro"/>
</dbReference>
<feature type="non-terminal residue" evidence="12">
    <location>
        <position position="579"/>
    </location>
</feature>
<protein>
    <recommendedName>
        <fullName evidence="7">Centromere protein C</fullName>
    </recommendedName>
    <alternativeName>
        <fullName evidence="8">Centromere autoantigen C</fullName>
    </alternativeName>
    <alternativeName>
        <fullName evidence="9">Centromere protein C 1</fullName>
    </alternativeName>
</protein>
<proteinExistence type="inferred from homology"/>
<evidence type="ECO:0000256" key="10">
    <source>
        <dbReference type="SAM" id="MobiDB-lite"/>
    </source>
</evidence>
<feature type="region of interest" description="Disordered" evidence="10">
    <location>
        <begin position="425"/>
        <end position="445"/>
    </location>
</feature>
<dbReference type="GO" id="GO:0019237">
    <property type="term" value="F:centromeric DNA binding"/>
    <property type="evidence" value="ECO:0007669"/>
    <property type="project" value="InterPro"/>
</dbReference>
<comment type="caution">
    <text evidence="12">The sequence shown here is derived from an EMBL/GenBank/DDBJ whole genome shotgun (WGS) entry which is preliminary data.</text>
</comment>
<feature type="non-terminal residue" evidence="12">
    <location>
        <position position="1"/>
    </location>
</feature>
<organism evidence="12 13">
    <name type="scientific">Crypturellus undulatus</name>
    <dbReference type="NCBI Taxonomy" id="48396"/>
    <lineage>
        <taxon>Eukaryota</taxon>
        <taxon>Metazoa</taxon>
        <taxon>Chordata</taxon>
        <taxon>Craniata</taxon>
        <taxon>Vertebrata</taxon>
        <taxon>Euteleostomi</taxon>
        <taxon>Archelosauria</taxon>
        <taxon>Archosauria</taxon>
        <taxon>Dinosauria</taxon>
        <taxon>Saurischia</taxon>
        <taxon>Theropoda</taxon>
        <taxon>Coelurosauria</taxon>
        <taxon>Aves</taxon>
        <taxon>Palaeognathae</taxon>
        <taxon>Tinamiformes</taxon>
        <taxon>Tinamidae</taxon>
        <taxon>Crypturellus</taxon>
    </lineage>
</organism>
<evidence type="ECO:0000313" key="13">
    <source>
        <dbReference type="Proteomes" id="UP000534426"/>
    </source>
</evidence>
<dbReference type="GO" id="GO:0000776">
    <property type="term" value="C:kinetochore"/>
    <property type="evidence" value="ECO:0007669"/>
    <property type="project" value="InterPro"/>
</dbReference>
<dbReference type="InterPro" id="IPR028386">
    <property type="entry name" value="CENP-C/Mif2/cnp3"/>
</dbReference>
<evidence type="ECO:0000256" key="6">
    <source>
        <dbReference type="ARBA" id="ARBA00064952"/>
    </source>
</evidence>
<feature type="compositionally biased region" description="Basic and acidic residues" evidence="10">
    <location>
        <begin position="29"/>
        <end position="41"/>
    </location>
</feature>
<evidence type="ECO:0000256" key="3">
    <source>
        <dbReference type="ARBA" id="ARBA00023125"/>
    </source>
</evidence>
<reference evidence="12 13" key="1">
    <citation type="submission" date="2019-09" db="EMBL/GenBank/DDBJ databases">
        <title>Bird 10,000 Genomes (B10K) Project - Family phase.</title>
        <authorList>
            <person name="Zhang G."/>
        </authorList>
    </citation>
    <scope>NUCLEOTIDE SEQUENCE [LARGE SCALE GENOMIC DNA]</scope>
    <source>
        <strain evidence="12">B10K-MSB-37135</strain>
        <tissue evidence="12">Heart</tissue>
    </source>
</reference>
<dbReference type="InterPro" id="IPR014710">
    <property type="entry name" value="RmlC-like_jellyroll"/>
</dbReference>
<keyword evidence="3" id="KW-0238">DNA-binding</keyword>
<comment type="subcellular location">
    <subcellularLocation>
        <location evidence="1">Nucleus</location>
    </subcellularLocation>
</comment>
<dbReference type="Gene3D" id="2.60.120.10">
    <property type="entry name" value="Jelly Rolls"/>
    <property type="match status" value="1"/>
</dbReference>
<dbReference type="FunFam" id="2.60.120.10:FF:000033">
    <property type="entry name" value="Centromere protein C 1"/>
    <property type="match status" value="1"/>
</dbReference>
<dbReference type="PANTHER" id="PTHR16684:SF11">
    <property type="entry name" value="CENTROMERE PROTEIN C"/>
    <property type="match status" value="1"/>
</dbReference>
<name>A0A7K4LAF8_9AVES</name>
<evidence type="ECO:0000256" key="2">
    <source>
        <dbReference type="ARBA" id="ARBA00010291"/>
    </source>
</evidence>
<evidence type="ECO:0000256" key="9">
    <source>
        <dbReference type="ARBA" id="ARBA00083562"/>
    </source>
</evidence>
<dbReference type="PANTHER" id="PTHR16684">
    <property type="entry name" value="CENTROMERE PROTEIN C"/>
    <property type="match status" value="1"/>
</dbReference>